<reference evidence="1" key="1">
    <citation type="journal article" date="2015" name="Nature">
        <title>Complex archaea that bridge the gap between prokaryotes and eukaryotes.</title>
        <authorList>
            <person name="Spang A."/>
            <person name="Saw J.H."/>
            <person name="Jorgensen S.L."/>
            <person name="Zaremba-Niedzwiedzka K."/>
            <person name="Martijn J."/>
            <person name="Lind A.E."/>
            <person name="van Eijk R."/>
            <person name="Schleper C."/>
            <person name="Guy L."/>
            <person name="Ettema T.J."/>
        </authorList>
    </citation>
    <scope>NUCLEOTIDE SEQUENCE</scope>
</reference>
<gene>
    <name evidence="1" type="ORF">LCGC14_2969960</name>
</gene>
<name>A0A0F8ZHH8_9ZZZZ</name>
<evidence type="ECO:0000313" key="1">
    <source>
        <dbReference type="EMBL" id="KKK65854.1"/>
    </source>
</evidence>
<dbReference type="EMBL" id="LAZR01060355">
    <property type="protein sequence ID" value="KKK65854.1"/>
    <property type="molecule type" value="Genomic_DNA"/>
</dbReference>
<sequence length="147" mass="16079">QYIDKDPPGVADDLLRDVKTCFYACLKERIALVFEEGVDGYGNPPHDLRLESKIKTEREIGGDLGELYHLAHEQAFGQAHQRWSDARGWGCGTTDAALSIIVHSVLPVPMHLEMIIGKRGCALAGFKGVPDITLVHGTGTIAWEPST</sequence>
<comment type="caution">
    <text evidence="1">The sequence shown here is derived from an EMBL/GenBank/DDBJ whole genome shotgun (WGS) entry which is preliminary data.</text>
</comment>
<organism evidence="1">
    <name type="scientific">marine sediment metagenome</name>
    <dbReference type="NCBI Taxonomy" id="412755"/>
    <lineage>
        <taxon>unclassified sequences</taxon>
        <taxon>metagenomes</taxon>
        <taxon>ecological metagenomes</taxon>
    </lineage>
</organism>
<dbReference type="AlphaFoldDB" id="A0A0F8ZHH8"/>
<feature type="non-terminal residue" evidence="1">
    <location>
        <position position="1"/>
    </location>
</feature>
<accession>A0A0F8ZHH8</accession>
<proteinExistence type="predicted"/>
<protein>
    <submittedName>
        <fullName evidence="1">Uncharacterized protein</fullName>
    </submittedName>
</protein>